<comment type="caution">
    <text evidence="1">The sequence shown here is derived from an EMBL/GenBank/DDBJ whole genome shotgun (WGS) entry which is preliminary data.</text>
</comment>
<dbReference type="RefSeq" id="WP_036936512.1">
    <property type="nucleotide sequence ID" value="NZ_JQKC01000002.1"/>
</dbReference>
<sequence length="69" mass="7966">MLMTLPNSSDFDRYSEGDIIAITKNSKFIGYASVYSKLLNNVILDVDKNIWKLFNELVLECIPFDFNLD</sequence>
<evidence type="ECO:0000313" key="2">
    <source>
        <dbReference type="Proteomes" id="UP000036923"/>
    </source>
</evidence>
<reference evidence="2" key="1">
    <citation type="submission" date="2015-07" db="EMBL/GenBank/DDBJ databases">
        <title>Near-Complete Genome Sequence of the Cellulolytic Bacterium Bacteroides (Pseudobacteroides) cellulosolvens ATCC 35603.</title>
        <authorList>
            <person name="Dassa B."/>
            <person name="Utturkar S.M."/>
            <person name="Klingeman D.M."/>
            <person name="Hurt R.A."/>
            <person name="Keller M."/>
            <person name="Xu J."/>
            <person name="Reddy Y.H.K."/>
            <person name="Borovok I."/>
            <person name="Grinberg I.R."/>
            <person name="Lamed R."/>
            <person name="Zhivin O."/>
            <person name="Bayer E.A."/>
            <person name="Brown S.D."/>
        </authorList>
    </citation>
    <scope>NUCLEOTIDE SEQUENCE [LARGE SCALE GENOMIC DNA]</scope>
    <source>
        <strain evidence="2">DSM 2933</strain>
    </source>
</reference>
<name>A0A0L6JSH3_9FIRM</name>
<keyword evidence="2" id="KW-1185">Reference proteome</keyword>
<dbReference type="AlphaFoldDB" id="A0A0L6JSH3"/>
<dbReference type="Proteomes" id="UP000036923">
    <property type="component" value="Unassembled WGS sequence"/>
</dbReference>
<dbReference type="EMBL" id="LGTC01000001">
    <property type="protein sequence ID" value="KNY28659.1"/>
    <property type="molecule type" value="Genomic_DNA"/>
</dbReference>
<dbReference type="OrthoDB" id="1739924at2"/>
<organism evidence="1 2">
    <name type="scientific">Pseudobacteroides cellulosolvens ATCC 35603 = DSM 2933</name>
    <dbReference type="NCBI Taxonomy" id="398512"/>
    <lineage>
        <taxon>Bacteria</taxon>
        <taxon>Bacillati</taxon>
        <taxon>Bacillota</taxon>
        <taxon>Clostridia</taxon>
        <taxon>Eubacteriales</taxon>
        <taxon>Oscillospiraceae</taxon>
        <taxon>Pseudobacteroides</taxon>
    </lineage>
</organism>
<gene>
    <name evidence="1" type="ORF">Bccel_3933</name>
</gene>
<evidence type="ECO:0008006" key="3">
    <source>
        <dbReference type="Google" id="ProtNLM"/>
    </source>
</evidence>
<protein>
    <recommendedName>
        <fullName evidence="3">HIRAN domain-containing protein</fullName>
    </recommendedName>
</protein>
<evidence type="ECO:0000313" key="1">
    <source>
        <dbReference type="EMBL" id="KNY28659.1"/>
    </source>
</evidence>
<accession>A0A0L6JSH3</accession>
<proteinExistence type="predicted"/>